<evidence type="ECO:0000313" key="2">
    <source>
        <dbReference type="Proteomes" id="UP000095762"/>
    </source>
</evidence>
<dbReference type="Proteomes" id="UP000095762">
    <property type="component" value="Unassembled WGS sequence"/>
</dbReference>
<dbReference type="RefSeq" id="WP_055059148.1">
    <property type="nucleotide sequence ID" value="NZ_CZBP01000001.1"/>
</dbReference>
<organism evidence="1 2">
    <name type="scientific">Blautia obeum</name>
    <dbReference type="NCBI Taxonomy" id="40520"/>
    <lineage>
        <taxon>Bacteria</taxon>
        <taxon>Bacillati</taxon>
        <taxon>Bacillota</taxon>
        <taxon>Clostridia</taxon>
        <taxon>Lachnospirales</taxon>
        <taxon>Lachnospiraceae</taxon>
        <taxon>Blautia</taxon>
    </lineage>
</organism>
<reference evidence="1 2" key="1">
    <citation type="submission" date="2015-09" db="EMBL/GenBank/DDBJ databases">
        <authorList>
            <consortium name="Pathogen Informatics"/>
        </authorList>
    </citation>
    <scope>NUCLEOTIDE SEQUENCE [LARGE SCALE GENOMIC DNA]</scope>
    <source>
        <strain evidence="1 2">2789STDY5834957</strain>
    </source>
</reference>
<accession>A0A174PP42</accession>
<proteinExistence type="predicted"/>
<evidence type="ECO:0000313" key="1">
    <source>
        <dbReference type="EMBL" id="CUP59679.1"/>
    </source>
</evidence>
<name>A0A174PP42_9FIRM</name>
<gene>
    <name evidence="1" type="ORF">ERS852569_00111</name>
</gene>
<dbReference type="EMBL" id="CZBP01000001">
    <property type="protein sequence ID" value="CUP59679.1"/>
    <property type="molecule type" value="Genomic_DNA"/>
</dbReference>
<dbReference type="AlphaFoldDB" id="A0A174PP42"/>
<sequence>MIENLKYDEKTVSWNTKSGKRVEKIHNSISNVLTNSKEVYVLYRENDRDDVVIVYSGEGELLGELHNTDVMYINYLQNHPRYGVVIIISEKINEKWIDGQYQFSEGQLIRLTNTR</sequence>
<protein>
    <submittedName>
        <fullName evidence="1">Uncharacterized protein</fullName>
    </submittedName>
</protein>